<evidence type="ECO:0000313" key="1">
    <source>
        <dbReference type="EMBL" id="MFE9601391.1"/>
    </source>
</evidence>
<dbReference type="Proteomes" id="UP001601303">
    <property type="component" value="Unassembled WGS sequence"/>
</dbReference>
<accession>A0ABW6M5I2</accession>
<sequence length="73" mass="7384">MDVPLAAVTASPGVTFRRATPAGRACSGCGTLAARRDSVRASRPHALMACFAATGIRSGDLSMIFANSSSALT</sequence>
<organism evidence="1 2">
    <name type="scientific">Streptomyces hokutonensis</name>
    <dbReference type="NCBI Taxonomy" id="1306990"/>
    <lineage>
        <taxon>Bacteria</taxon>
        <taxon>Bacillati</taxon>
        <taxon>Actinomycetota</taxon>
        <taxon>Actinomycetes</taxon>
        <taxon>Kitasatosporales</taxon>
        <taxon>Streptomycetaceae</taxon>
        <taxon>Streptomyces</taxon>
    </lineage>
</organism>
<reference evidence="1 2" key="1">
    <citation type="submission" date="2024-10" db="EMBL/GenBank/DDBJ databases">
        <title>The Natural Products Discovery Center: Release of the First 8490 Sequenced Strains for Exploring Actinobacteria Biosynthetic Diversity.</title>
        <authorList>
            <person name="Kalkreuter E."/>
            <person name="Kautsar S.A."/>
            <person name="Yang D."/>
            <person name="Bader C.D."/>
            <person name="Teijaro C.N."/>
            <person name="Fluegel L."/>
            <person name="Davis C.M."/>
            <person name="Simpson J.R."/>
            <person name="Lauterbach L."/>
            <person name="Steele A.D."/>
            <person name="Gui C."/>
            <person name="Meng S."/>
            <person name="Li G."/>
            <person name="Viehrig K."/>
            <person name="Ye F."/>
            <person name="Su P."/>
            <person name="Kiefer A.F."/>
            <person name="Nichols A."/>
            <person name="Cepeda A.J."/>
            <person name="Yan W."/>
            <person name="Fan B."/>
            <person name="Jiang Y."/>
            <person name="Adhikari A."/>
            <person name="Zheng C.-J."/>
            <person name="Schuster L."/>
            <person name="Cowan T.M."/>
            <person name="Smanski M.J."/>
            <person name="Chevrette M.G."/>
            <person name="De Carvalho L.P.S."/>
            <person name="Shen B."/>
        </authorList>
    </citation>
    <scope>NUCLEOTIDE SEQUENCE [LARGE SCALE GENOMIC DNA]</scope>
    <source>
        <strain evidence="1 2">NPDC006488</strain>
    </source>
</reference>
<comment type="caution">
    <text evidence="1">The sequence shown here is derived from an EMBL/GenBank/DDBJ whole genome shotgun (WGS) entry which is preliminary data.</text>
</comment>
<keyword evidence="2" id="KW-1185">Reference proteome</keyword>
<evidence type="ECO:0000313" key="2">
    <source>
        <dbReference type="Proteomes" id="UP001601303"/>
    </source>
</evidence>
<protein>
    <submittedName>
        <fullName evidence="1">Uncharacterized protein</fullName>
    </submittedName>
</protein>
<dbReference type="EMBL" id="JBIAHM010000008">
    <property type="protein sequence ID" value="MFE9601391.1"/>
    <property type="molecule type" value="Genomic_DNA"/>
</dbReference>
<gene>
    <name evidence="1" type="ORF">ACFYNQ_22850</name>
</gene>
<name>A0ABW6M5I2_9ACTN</name>
<dbReference type="RefSeq" id="WP_388108568.1">
    <property type="nucleotide sequence ID" value="NZ_JBIAHM010000008.1"/>
</dbReference>
<proteinExistence type="predicted"/>